<accession>A0A1J4SJA6</accession>
<dbReference type="Proteomes" id="UP000182278">
    <property type="component" value="Unassembled WGS sequence"/>
</dbReference>
<keyword evidence="11" id="KW-0028">Amino-acid biosynthesis</keyword>
<dbReference type="PRINTS" id="PR00085">
    <property type="entry name" value="THFDHDRGNASE"/>
</dbReference>
<reference evidence="14 15" key="1">
    <citation type="journal article" date="2016" name="Environ. Microbiol.">
        <title>Genomic resolution of a cold subsurface aquifer community provides metabolic insights for novel microbes adapted to high CO concentrations.</title>
        <authorList>
            <person name="Probst A.J."/>
            <person name="Castelle C.J."/>
            <person name="Singh A."/>
            <person name="Brown C.T."/>
            <person name="Anantharaman K."/>
            <person name="Sharon I."/>
            <person name="Hug L.A."/>
            <person name="Burstein D."/>
            <person name="Emerson J.B."/>
            <person name="Thomas B.C."/>
            <person name="Banfield J.F."/>
        </authorList>
    </citation>
    <scope>NUCLEOTIDE SEQUENCE [LARGE SCALE GENOMIC DNA]</scope>
    <source>
        <strain evidence="14">CG1_02_38_46</strain>
    </source>
</reference>
<dbReference type="InterPro" id="IPR046346">
    <property type="entry name" value="Aminoacid_DH-like_N_sf"/>
</dbReference>
<evidence type="ECO:0000256" key="1">
    <source>
        <dbReference type="ARBA" id="ARBA00004777"/>
    </source>
</evidence>
<dbReference type="PANTHER" id="PTHR48099:SF3">
    <property type="entry name" value="METHYLENETETRAHYDROFOLATE DEHYDROGENASE [NAD(+)]"/>
    <property type="match status" value="1"/>
</dbReference>
<dbReference type="UniPathway" id="UPA00193"/>
<keyword evidence="7 11" id="KW-0560">Oxidoreductase</keyword>
<comment type="subunit">
    <text evidence="2 11">Homodimer.</text>
</comment>
<evidence type="ECO:0000256" key="7">
    <source>
        <dbReference type="ARBA" id="ARBA00023002"/>
    </source>
</evidence>
<keyword evidence="10 11" id="KW-0511">Multifunctional enzyme</keyword>
<feature type="binding site" evidence="11">
    <location>
        <begin position="165"/>
        <end position="167"/>
    </location>
    <ligand>
        <name>NADP(+)</name>
        <dbReference type="ChEBI" id="CHEBI:58349"/>
    </ligand>
</feature>
<evidence type="ECO:0000256" key="6">
    <source>
        <dbReference type="ARBA" id="ARBA00022857"/>
    </source>
</evidence>
<dbReference type="EC" id="3.5.4.9" evidence="11"/>
<keyword evidence="9 11" id="KW-0486">Methionine biosynthesis</keyword>
<dbReference type="GO" id="GO:0000105">
    <property type="term" value="P:L-histidine biosynthetic process"/>
    <property type="evidence" value="ECO:0007669"/>
    <property type="project" value="UniProtKB-KW"/>
</dbReference>
<dbReference type="SUPFAM" id="SSF51735">
    <property type="entry name" value="NAD(P)-binding Rossmann-fold domains"/>
    <property type="match status" value="1"/>
</dbReference>
<evidence type="ECO:0000259" key="13">
    <source>
        <dbReference type="Pfam" id="PF02882"/>
    </source>
</evidence>
<dbReference type="GO" id="GO:0009113">
    <property type="term" value="P:purine nucleobase biosynthetic process"/>
    <property type="evidence" value="ECO:0007669"/>
    <property type="project" value="TreeGrafter"/>
</dbReference>
<organism evidence="14 15">
    <name type="scientific">Candidatus Desantisbacteria bacterium CG1_02_38_46</name>
    <dbReference type="NCBI Taxonomy" id="1817893"/>
    <lineage>
        <taxon>Bacteria</taxon>
        <taxon>Candidatus Desantisiibacteriota</taxon>
    </lineage>
</organism>
<gene>
    <name evidence="11" type="primary">folD</name>
    <name evidence="14" type="ORF">AUJ66_00470</name>
</gene>
<comment type="function">
    <text evidence="11">Catalyzes the oxidation of 5,10-methylenetetrahydrofolate to 5,10-methenyltetrahydrofolate and then the hydrolysis of 5,10-methenyltetrahydrofolate to 10-formyltetrahydrofolate.</text>
</comment>
<dbReference type="GO" id="GO:0004487">
    <property type="term" value="F:methylenetetrahydrofolate dehydrogenase (NAD+) activity"/>
    <property type="evidence" value="ECO:0007669"/>
    <property type="project" value="TreeGrafter"/>
</dbReference>
<dbReference type="Gene3D" id="3.40.50.720">
    <property type="entry name" value="NAD(P)-binding Rossmann-like Domain"/>
    <property type="match status" value="1"/>
</dbReference>
<dbReference type="GO" id="GO:0006164">
    <property type="term" value="P:purine nucleotide biosynthetic process"/>
    <property type="evidence" value="ECO:0007669"/>
    <property type="project" value="UniProtKB-KW"/>
</dbReference>
<dbReference type="EMBL" id="MNUO01000005">
    <property type="protein sequence ID" value="OIN98716.1"/>
    <property type="molecule type" value="Genomic_DNA"/>
</dbReference>
<name>A0A1J4SJA6_9BACT</name>
<evidence type="ECO:0000259" key="12">
    <source>
        <dbReference type="Pfam" id="PF00763"/>
    </source>
</evidence>
<comment type="catalytic activity">
    <reaction evidence="11">
        <text>(6R)-5,10-methenyltetrahydrofolate + H2O = (6R)-10-formyltetrahydrofolate + H(+)</text>
        <dbReference type="Rhea" id="RHEA:23700"/>
        <dbReference type="ChEBI" id="CHEBI:15377"/>
        <dbReference type="ChEBI" id="CHEBI:15378"/>
        <dbReference type="ChEBI" id="CHEBI:57455"/>
        <dbReference type="ChEBI" id="CHEBI:195366"/>
        <dbReference type="EC" id="3.5.4.9"/>
    </reaction>
</comment>
<dbReference type="GO" id="GO:0004477">
    <property type="term" value="F:methenyltetrahydrofolate cyclohydrolase activity"/>
    <property type="evidence" value="ECO:0007669"/>
    <property type="project" value="UniProtKB-UniRule"/>
</dbReference>
<dbReference type="GO" id="GO:0035999">
    <property type="term" value="P:tetrahydrofolate interconversion"/>
    <property type="evidence" value="ECO:0007669"/>
    <property type="project" value="UniProtKB-UniRule"/>
</dbReference>
<dbReference type="FunFam" id="3.40.50.720:FF:000006">
    <property type="entry name" value="Bifunctional protein FolD"/>
    <property type="match status" value="1"/>
</dbReference>
<dbReference type="GO" id="GO:0005829">
    <property type="term" value="C:cytosol"/>
    <property type="evidence" value="ECO:0007669"/>
    <property type="project" value="TreeGrafter"/>
</dbReference>
<feature type="binding site" evidence="11">
    <location>
        <position position="234"/>
    </location>
    <ligand>
        <name>NADP(+)</name>
        <dbReference type="ChEBI" id="CHEBI:58349"/>
    </ligand>
</feature>
<evidence type="ECO:0000256" key="11">
    <source>
        <dbReference type="HAMAP-Rule" id="MF_01576"/>
    </source>
</evidence>
<keyword evidence="4 11" id="KW-0658">Purine biosynthesis</keyword>
<keyword evidence="5 11" id="KW-0378">Hydrolase</keyword>
<dbReference type="Pfam" id="PF02882">
    <property type="entry name" value="THF_DHG_CYH_C"/>
    <property type="match status" value="1"/>
</dbReference>
<comment type="caution">
    <text evidence="14">The sequence shown here is derived from an EMBL/GenBank/DDBJ whole genome shotgun (WGS) entry which is preliminary data.</text>
</comment>
<evidence type="ECO:0000256" key="2">
    <source>
        <dbReference type="ARBA" id="ARBA00011738"/>
    </source>
</evidence>
<evidence type="ECO:0000256" key="5">
    <source>
        <dbReference type="ARBA" id="ARBA00022801"/>
    </source>
</evidence>
<dbReference type="CDD" id="cd01080">
    <property type="entry name" value="NAD_bind_m-THF_DH_Cyclohyd"/>
    <property type="match status" value="1"/>
</dbReference>
<dbReference type="GO" id="GO:0009086">
    <property type="term" value="P:methionine biosynthetic process"/>
    <property type="evidence" value="ECO:0007669"/>
    <property type="project" value="UniProtKB-KW"/>
</dbReference>
<dbReference type="EC" id="1.5.1.5" evidence="11"/>
<feature type="domain" description="Tetrahydrofolate dehydrogenase/cyclohydrolase catalytic" evidence="12">
    <location>
        <begin position="6"/>
        <end position="120"/>
    </location>
</feature>
<comment type="catalytic activity">
    <reaction evidence="11">
        <text>(6R)-5,10-methylene-5,6,7,8-tetrahydrofolate + NADP(+) = (6R)-5,10-methenyltetrahydrofolate + NADPH</text>
        <dbReference type="Rhea" id="RHEA:22812"/>
        <dbReference type="ChEBI" id="CHEBI:15636"/>
        <dbReference type="ChEBI" id="CHEBI:57455"/>
        <dbReference type="ChEBI" id="CHEBI:57783"/>
        <dbReference type="ChEBI" id="CHEBI:58349"/>
        <dbReference type="EC" id="1.5.1.5"/>
    </reaction>
</comment>
<protein>
    <recommendedName>
        <fullName evidence="11">Bifunctional protein FolD</fullName>
    </recommendedName>
    <domain>
        <recommendedName>
            <fullName evidence="11">Methylenetetrahydrofolate dehydrogenase</fullName>
            <ecNumber evidence="11">1.5.1.5</ecNumber>
        </recommendedName>
    </domain>
    <domain>
        <recommendedName>
            <fullName evidence="11">Methenyltetrahydrofolate cyclohydrolase</fullName>
            <ecNumber evidence="11">3.5.4.9</ecNumber>
        </recommendedName>
    </domain>
</protein>
<dbReference type="HAMAP" id="MF_01576">
    <property type="entry name" value="THF_DHG_CYH"/>
    <property type="match status" value="1"/>
</dbReference>
<feature type="binding site" evidence="11">
    <location>
        <position position="193"/>
    </location>
    <ligand>
        <name>NADP(+)</name>
        <dbReference type="ChEBI" id="CHEBI:58349"/>
    </ligand>
</feature>
<comment type="pathway">
    <text evidence="1 11">One-carbon metabolism; tetrahydrofolate interconversion.</text>
</comment>
<dbReference type="InterPro" id="IPR020631">
    <property type="entry name" value="THF_DH/CycHdrlase_NAD-bd_dom"/>
</dbReference>
<proteinExistence type="inferred from homology"/>
<evidence type="ECO:0000256" key="9">
    <source>
        <dbReference type="ARBA" id="ARBA00023167"/>
    </source>
</evidence>
<evidence type="ECO:0000313" key="14">
    <source>
        <dbReference type="EMBL" id="OIN98716.1"/>
    </source>
</evidence>
<feature type="domain" description="Tetrahydrofolate dehydrogenase/cyclohydrolase NAD(P)-binding" evidence="13">
    <location>
        <begin position="139"/>
        <end position="284"/>
    </location>
</feature>
<dbReference type="InterPro" id="IPR020630">
    <property type="entry name" value="THF_DH/CycHdrlase_cat_dom"/>
</dbReference>
<sequence>MAAQLLDGNVVAQGIKDAVAKEIEALKARGITPNLAAVQVGDNPESKMYIGMQKKNCESMGITYNLRPLPTDTAESGLIQYIEKLNEDKNVNGIILQMPLPQGINPRNIQRVISPRKDIEGVNPANMGMLFYGSQKIGPCTALSVMELLKSTGENLKGREAVVVGHSEIVGKPVAILLLQWLMDSPTVTVCHIATRDLELHVRRADILISAVGKPGLIKSEWIKEGSIIVLVGIKRMPDGTAHGDVDFEQASAKASWITPVKGGVGPVTTAILLRNTLEVTKRQLE</sequence>
<evidence type="ECO:0000313" key="15">
    <source>
        <dbReference type="Proteomes" id="UP000182278"/>
    </source>
</evidence>
<dbReference type="SUPFAM" id="SSF53223">
    <property type="entry name" value="Aminoacid dehydrogenase-like, N-terminal domain"/>
    <property type="match status" value="1"/>
</dbReference>
<evidence type="ECO:0000256" key="10">
    <source>
        <dbReference type="ARBA" id="ARBA00023268"/>
    </source>
</evidence>
<dbReference type="AlphaFoldDB" id="A0A1J4SJA6"/>
<dbReference type="GO" id="GO:0004488">
    <property type="term" value="F:methylenetetrahydrofolate dehydrogenase (NADP+) activity"/>
    <property type="evidence" value="ECO:0007669"/>
    <property type="project" value="UniProtKB-UniRule"/>
</dbReference>
<dbReference type="Gene3D" id="3.40.50.10860">
    <property type="entry name" value="Leucine Dehydrogenase, chain A, domain 1"/>
    <property type="match status" value="1"/>
</dbReference>
<dbReference type="PANTHER" id="PTHR48099">
    <property type="entry name" value="C-1-TETRAHYDROFOLATE SYNTHASE, CYTOPLASMIC-RELATED"/>
    <property type="match status" value="1"/>
</dbReference>
<comment type="similarity">
    <text evidence="11">Belongs to the tetrahydrofolate dehydrogenase/cyclohydrolase family.</text>
</comment>
<dbReference type="Pfam" id="PF00763">
    <property type="entry name" value="THF_DHG_CYH"/>
    <property type="match status" value="1"/>
</dbReference>
<evidence type="ECO:0000256" key="3">
    <source>
        <dbReference type="ARBA" id="ARBA00022563"/>
    </source>
</evidence>
<keyword evidence="6 11" id="KW-0521">NADP</keyword>
<dbReference type="FunFam" id="3.40.50.10860:FF:000005">
    <property type="entry name" value="C-1-tetrahydrofolate synthase, cytoplasmic, putative"/>
    <property type="match status" value="1"/>
</dbReference>
<keyword evidence="3 11" id="KW-0554">One-carbon metabolism</keyword>
<keyword evidence="8 11" id="KW-0368">Histidine biosynthesis</keyword>
<dbReference type="STRING" id="1817893.AUJ66_00470"/>
<evidence type="ECO:0000256" key="4">
    <source>
        <dbReference type="ARBA" id="ARBA00022755"/>
    </source>
</evidence>
<dbReference type="InterPro" id="IPR036291">
    <property type="entry name" value="NAD(P)-bd_dom_sf"/>
</dbReference>
<evidence type="ECO:0000256" key="8">
    <source>
        <dbReference type="ARBA" id="ARBA00023102"/>
    </source>
</evidence>
<dbReference type="InterPro" id="IPR000672">
    <property type="entry name" value="THF_DH/CycHdrlase"/>
</dbReference>